<dbReference type="Pfam" id="PF02629">
    <property type="entry name" value="CoA_binding"/>
    <property type="match status" value="1"/>
</dbReference>
<evidence type="ECO:0000313" key="4">
    <source>
        <dbReference type="EMBL" id="MBU3160479.1"/>
    </source>
</evidence>
<accession>A0ABS6BWH2</accession>
<feature type="DNA-binding region" description="H-T-H motif" evidence="2">
    <location>
        <begin position="17"/>
        <end position="56"/>
    </location>
</feature>
<dbReference type="NCBIfam" id="NF003996">
    <property type="entry name" value="PRK05472.2-5"/>
    <property type="match status" value="1"/>
</dbReference>
<dbReference type="NCBIfam" id="NF003994">
    <property type="entry name" value="PRK05472.2-3"/>
    <property type="match status" value="1"/>
</dbReference>
<dbReference type="InterPro" id="IPR022876">
    <property type="entry name" value="Tscrpt_rep_Rex"/>
</dbReference>
<dbReference type="InterPro" id="IPR009718">
    <property type="entry name" value="Rex_DNA-bd_C_dom"/>
</dbReference>
<dbReference type="SMART" id="SM00881">
    <property type="entry name" value="CoA_binding"/>
    <property type="match status" value="1"/>
</dbReference>
<evidence type="ECO:0000256" key="2">
    <source>
        <dbReference type="HAMAP-Rule" id="MF_01131"/>
    </source>
</evidence>
<keyword evidence="2" id="KW-0804">Transcription</keyword>
<dbReference type="EMBL" id="JAHLDV010000027">
    <property type="protein sequence ID" value="MBU3160479.1"/>
    <property type="molecule type" value="Genomic_DNA"/>
</dbReference>
<organism evidence="4 5">
    <name type="scientific">Clostridium frigoris</name>
    <dbReference type="NCBI Taxonomy" id="205327"/>
    <lineage>
        <taxon>Bacteria</taxon>
        <taxon>Bacillati</taxon>
        <taxon>Bacillota</taxon>
        <taxon>Clostridia</taxon>
        <taxon>Eubacteriales</taxon>
        <taxon>Clostridiaceae</taxon>
        <taxon>Clostridium</taxon>
    </lineage>
</organism>
<comment type="similarity">
    <text evidence="2">Belongs to the transcriptional regulatory Rex family.</text>
</comment>
<dbReference type="Pfam" id="PF06971">
    <property type="entry name" value="Put_DNA-bind_N"/>
    <property type="match status" value="1"/>
</dbReference>
<comment type="function">
    <text evidence="2">Modulates transcription in response to changes in cellular NADH/NAD(+) redox state.</text>
</comment>
<proteinExistence type="inferred from homology"/>
<dbReference type="PANTHER" id="PTHR35786">
    <property type="entry name" value="REDOX-SENSING TRANSCRIPTIONAL REPRESSOR REX"/>
    <property type="match status" value="1"/>
</dbReference>
<comment type="caution">
    <text evidence="2">Lacks conserved residue(s) required for the propagation of feature annotation.</text>
</comment>
<dbReference type="NCBIfam" id="NF003990">
    <property type="entry name" value="PRK05472.1-4"/>
    <property type="match status" value="1"/>
</dbReference>
<keyword evidence="2" id="KW-0238">DNA-binding</keyword>
<keyword evidence="2" id="KW-0963">Cytoplasm</keyword>
<protein>
    <recommendedName>
        <fullName evidence="2">Redox-sensing transcriptional repressor Rex</fullName>
    </recommendedName>
</protein>
<evidence type="ECO:0000259" key="3">
    <source>
        <dbReference type="SMART" id="SM00881"/>
    </source>
</evidence>
<evidence type="ECO:0000256" key="1">
    <source>
        <dbReference type="ARBA" id="ARBA00023027"/>
    </source>
</evidence>
<dbReference type="Proteomes" id="UP000776252">
    <property type="component" value="Unassembled WGS sequence"/>
</dbReference>
<keyword evidence="2" id="KW-0678">Repressor</keyword>
<dbReference type="NCBIfam" id="NF003995">
    <property type="entry name" value="PRK05472.2-4"/>
    <property type="match status" value="1"/>
</dbReference>
<dbReference type="HAMAP" id="MF_01131">
    <property type="entry name" value="Rex"/>
    <property type="match status" value="1"/>
</dbReference>
<keyword evidence="1 2" id="KW-0520">NAD</keyword>
<comment type="subunit">
    <text evidence="2">Homodimer.</text>
</comment>
<comment type="caution">
    <text evidence="4">The sequence shown here is derived from an EMBL/GenBank/DDBJ whole genome shotgun (WGS) entry which is preliminary data.</text>
</comment>
<keyword evidence="2" id="KW-0805">Transcription regulation</keyword>
<name>A0ABS6BWH2_9CLOT</name>
<dbReference type="PANTHER" id="PTHR35786:SF1">
    <property type="entry name" value="REDOX-SENSING TRANSCRIPTIONAL REPRESSOR REX 1"/>
    <property type="match status" value="1"/>
</dbReference>
<comment type="subcellular location">
    <subcellularLocation>
        <location evidence="2">Cytoplasm</location>
    </subcellularLocation>
</comment>
<reference evidence="4 5" key="1">
    <citation type="submission" date="2021-06" db="EMBL/GenBank/DDBJ databases">
        <title>Clostridia strains as spoilage organisms.</title>
        <authorList>
            <person name="Wambui J."/>
            <person name="Stephan R."/>
            <person name="Stevens M.J.A."/>
        </authorList>
    </citation>
    <scope>NUCLEOTIDE SEQUENCE [LARGE SCALE GENOMIC DNA]</scope>
    <source>
        <strain evidence="4 5">DSM 14204</strain>
    </source>
</reference>
<keyword evidence="5" id="KW-1185">Reference proteome</keyword>
<feature type="domain" description="CoA-binding" evidence="3">
    <location>
        <begin position="81"/>
        <end position="181"/>
    </location>
</feature>
<dbReference type="RefSeq" id="WP_216149686.1">
    <property type="nucleotide sequence ID" value="NZ_JAHLDV010000027.1"/>
</dbReference>
<gene>
    <name evidence="2" type="primary">rex</name>
    <name evidence="4" type="ORF">KPL37_12060</name>
</gene>
<evidence type="ECO:0000313" key="5">
    <source>
        <dbReference type="Proteomes" id="UP000776252"/>
    </source>
</evidence>
<sequence>MENQNNIPLLVIRRMTKYHKYLMKLVNNDVVSISSKKFGEIIGFTASQIRRDLNYFGDFGTQRLGYNVKDLLIEINGILGLLKKHNMIIIGANNIGKAIANYTRYEQLNFKLVGIFDVNPELIGLTFQNIKVLDIDNLVSFLKEIPTDIGIICISKNYAQTVTDMMVENGVKCICNITPVDLNVPKEIILENINLTNSLLTLKCLMNARTY</sequence>
<dbReference type="InterPro" id="IPR003781">
    <property type="entry name" value="CoA-bd"/>
</dbReference>